<name>A0ABQ0IYM8_GLUTH</name>
<evidence type="ECO:0000256" key="1">
    <source>
        <dbReference type="SAM" id="MobiDB-lite"/>
    </source>
</evidence>
<evidence type="ECO:0000313" key="3">
    <source>
        <dbReference type="Proteomes" id="UP000018209"/>
    </source>
</evidence>
<comment type="caution">
    <text evidence="2">The sequence shown here is derived from an EMBL/GenBank/DDBJ whole genome shotgun (WGS) entry which is preliminary data.</text>
</comment>
<organism evidence="2 3">
    <name type="scientific">Gluconobacter thailandicus NBRC 3257</name>
    <dbReference type="NCBI Taxonomy" id="1381097"/>
    <lineage>
        <taxon>Bacteria</taxon>
        <taxon>Pseudomonadati</taxon>
        <taxon>Pseudomonadota</taxon>
        <taxon>Alphaproteobacteria</taxon>
        <taxon>Acetobacterales</taxon>
        <taxon>Acetobacteraceae</taxon>
        <taxon>Gluconobacter</taxon>
    </lineage>
</organism>
<gene>
    <name evidence="2" type="ORF">NBRC3257_2300</name>
</gene>
<reference evidence="2 3" key="1">
    <citation type="submission" date="2013-08" db="EMBL/GenBank/DDBJ databases">
        <title>Gluconobacter thailandicus NBRC 3257 whole genome sequence.</title>
        <authorList>
            <person name="Matsutani M."/>
            <person name="Yakushi T."/>
            <person name="Matsushita K."/>
        </authorList>
    </citation>
    <scope>NUCLEOTIDE SEQUENCE [LARGE SCALE GENOMIC DNA]</scope>
    <source>
        <strain evidence="2 3">NBRC 3257</strain>
    </source>
</reference>
<evidence type="ECO:0000313" key="2">
    <source>
        <dbReference type="EMBL" id="GAD27301.1"/>
    </source>
</evidence>
<dbReference type="Proteomes" id="UP000018209">
    <property type="component" value="Unassembled WGS sequence"/>
</dbReference>
<feature type="region of interest" description="Disordered" evidence="1">
    <location>
        <begin position="1"/>
        <end position="25"/>
    </location>
</feature>
<proteinExistence type="predicted"/>
<keyword evidence="3" id="KW-1185">Reference proteome</keyword>
<accession>A0ABQ0IYM8</accession>
<dbReference type="EMBL" id="BASM01000028">
    <property type="protein sequence ID" value="GAD27301.1"/>
    <property type="molecule type" value="Genomic_DNA"/>
</dbReference>
<protein>
    <submittedName>
        <fullName evidence="2">Uncharacterized protein</fullName>
    </submittedName>
</protein>
<sequence>MRAHLAKTGSLADASPPAHPAGRQLFTTSRIRKRLGHGTGQEFPGLPA</sequence>